<dbReference type="InterPro" id="IPR006016">
    <property type="entry name" value="UspA"/>
</dbReference>
<dbReference type="SUPFAM" id="SSF52402">
    <property type="entry name" value="Adenine nucleotide alpha hydrolases-like"/>
    <property type="match status" value="2"/>
</dbReference>
<dbReference type="InterPro" id="IPR006015">
    <property type="entry name" value="Universal_stress_UspA"/>
</dbReference>
<organism evidence="3 4">
    <name type="scientific">Knoellia flava TL1</name>
    <dbReference type="NCBI Taxonomy" id="1385518"/>
    <lineage>
        <taxon>Bacteria</taxon>
        <taxon>Bacillati</taxon>
        <taxon>Actinomycetota</taxon>
        <taxon>Actinomycetes</taxon>
        <taxon>Micrococcales</taxon>
        <taxon>Intrasporangiaceae</taxon>
        <taxon>Knoellia</taxon>
    </lineage>
</organism>
<evidence type="ECO:0000313" key="4">
    <source>
        <dbReference type="Proteomes" id="UP000029990"/>
    </source>
</evidence>
<dbReference type="Gene3D" id="3.40.50.620">
    <property type="entry name" value="HUPs"/>
    <property type="match status" value="2"/>
</dbReference>
<dbReference type="PRINTS" id="PR01438">
    <property type="entry name" value="UNVRSLSTRESS"/>
</dbReference>
<sequence length="299" mass="30930">MPGATTGTVVVGYDATPEAGLALDWAADWAELHRSRLMVACAVDPVLSAGPGSASGPDVPTLRRAVDRVASQGVEHVRPAHPGLDVRSIGAVGHPSAELVALSGEADLVVVGRRTRLENPAASVGSVSFALSAHARCPVVVVQGQRRLGQGRPVVVGVDASRPSMRAVAFAAAAATAARTDLVLVSAWSGRDVVPWLDELWGGLGHGPDRVEAELERATWAVDEAERFVRQSHPGIRTTRRTPRAHETDALLAESQEAGLLVVGARGGGGFAGLLLGSVSRGVLRRADLPVAVVRSGAL</sequence>
<dbReference type="Proteomes" id="UP000029990">
    <property type="component" value="Unassembled WGS sequence"/>
</dbReference>
<gene>
    <name evidence="3" type="ORF">N798_10635</name>
</gene>
<dbReference type="Pfam" id="PF00582">
    <property type="entry name" value="Usp"/>
    <property type="match status" value="2"/>
</dbReference>
<dbReference type="PANTHER" id="PTHR46268:SF6">
    <property type="entry name" value="UNIVERSAL STRESS PROTEIN UP12"/>
    <property type="match status" value="1"/>
</dbReference>
<dbReference type="InterPro" id="IPR014729">
    <property type="entry name" value="Rossmann-like_a/b/a_fold"/>
</dbReference>
<keyword evidence="4" id="KW-1185">Reference proteome</keyword>
<evidence type="ECO:0000313" key="3">
    <source>
        <dbReference type="EMBL" id="KGN30456.1"/>
    </source>
</evidence>
<name>A0ABR4XCN4_9MICO</name>
<proteinExistence type="inferred from homology"/>
<accession>A0ABR4XCN4</accession>
<evidence type="ECO:0000259" key="2">
    <source>
        <dbReference type="Pfam" id="PF00582"/>
    </source>
</evidence>
<dbReference type="EMBL" id="AVPI01000029">
    <property type="protein sequence ID" value="KGN30456.1"/>
    <property type="molecule type" value="Genomic_DNA"/>
</dbReference>
<feature type="domain" description="UspA" evidence="2">
    <location>
        <begin position="8"/>
        <end position="142"/>
    </location>
</feature>
<protein>
    <submittedName>
        <fullName evidence="3">Universal stress protein</fullName>
    </submittedName>
</protein>
<comment type="similarity">
    <text evidence="1">Belongs to the universal stress protein A family.</text>
</comment>
<reference evidence="3 4" key="1">
    <citation type="submission" date="2013-08" db="EMBL/GenBank/DDBJ databases">
        <title>The genome sequence of Knoellia flava.</title>
        <authorList>
            <person name="Zhu W."/>
            <person name="Wang G."/>
        </authorList>
    </citation>
    <scope>NUCLEOTIDE SEQUENCE [LARGE SCALE GENOMIC DNA]</scope>
    <source>
        <strain evidence="3 4">TL1</strain>
    </source>
</reference>
<evidence type="ECO:0000256" key="1">
    <source>
        <dbReference type="ARBA" id="ARBA00008791"/>
    </source>
</evidence>
<comment type="caution">
    <text evidence="3">The sequence shown here is derived from an EMBL/GenBank/DDBJ whole genome shotgun (WGS) entry which is preliminary data.</text>
</comment>
<dbReference type="PANTHER" id="PTHR46268">
    <property type="entry name" value="STRESS RESPONSE PROTEIN NHAX"/>
    <property type="match status" value="1"/>
</dbReference>
<feature type="domain" description="UspA" evidence="2">
    <location>
        <begin position="152"/>
        <end position="295"/>
    </location>
</feature>